<evidence type="ECO:0000313" key="1">
    <source>
        <dbReference type="EMBL" id="EDN02061.1"/>
    </source>
</evidence>
<comment type="caution">
    <text evidence="1">The sequence shown here is derived from an EMBL/GenBank/DDBJ whole genome shotgun (WGS) entry which is preliminary data.</text>
</comment>
<accession>A6NPH9</accession>
<dbReference type="Proteomes" id="UP000003639">
    <property type="component" value="Unassembled WGS sequence"/>
</dbReference>
<evidence type="ECO:0000313" key="2">
    <source>
        <dbReference type="Proteomes" id="UP000003639"/>
    </source>
</evidence>
<reference evidence="1 2" key="1">
    <citation type="submission" date="2007-04" db="EMBL/GenBank/DDBJ databases">
        <authorList>
            <person name="Fulton L."/>
            <person name="Clifton S."/>
            <person name="Fulton B."/>
            <person name="Xu J."/>
            <person name="Minx P."/>
            <person name="Pepin K.H."/>
            <person name="Johnson M."/>
            <person name="Thiruvilangam P."/>
            <person name="Bhonagiri V."/>
            <person name="Nash W.E."/>
            <person name="Mardis E.R."/>
            <person name="Wilson R.K."/>
        </authorList>
    </citation>
    <scope>NUCLEOTIDE SEQUENCE [LARGE SCALE GENOMIC DNA]</scope>
    <source>
        <strain evidence="1 2">ATCC 29799</strain>
    </source>
</reference>
<reference evidence="1 2" key="2">
    <citation type="submission" date="2007-06" db="EMBL/GenBank/DDBJ databases">
        <title>Draft genome sequence of Pseudoflavonifractor capillosus ATCC 29799.</title>
        <authorList>
            <person name="Sudarsanam P."/>
            <person name="Ley R."/>
            <person name="Guruge J."/>
            <person name="Turnbaugh P.J."/>
            <person name="Mahowald M."/>
            <person name="Liep D."/>
            <person name="Gordon J."/>
        </authorList>
    </citation>
    <scope>NUCLEOTIDE SEQUENCE [LARGE SCALE GENOMIC DNA]</scope>
    <source>
        <strain evidence="1 2">ATCC 29799</strain>
    </source>
</reference>
<gene>
    <name evidence="1" type="ORF">BACCAP_00094</name>
</gene>
<protein>
    <submittedName>
        <fullName evidence="1">Uncharacterized protein</fullName>
    </submittedName>
</protein>
<proteinExistence type="predicted"/>
<name>A6NPH9_9FIRM</name>
<dbReference type="AlphaFoldDB" id="A6NPH9"/>
<organism evidence="1 2">
    <name type="scientific">Pseudoflavonifractor capillosus ATCC 29799</name>
    <dbReference type="NCBI Taxonomy" id="411467"/>
    <lineage>
        <taxon>Bacteria</taxon>
        <taxon>Bacillati</taxon>
        <taxon>Bacillota</taxon>
        <taxon>Clostridia</taxon>
        <taxon>Eubacteriales</taxon>
        <taxon>Oscillospiraceae</taxon>
        <taxon>Pseudoflavonifractor</taxon>
    </lineage>
</organism>
<sequence>MKLTGGLRQSGGLLFFAPAENFPQGLYFLRILQY</sequence>
<keyword evidence="2" id="KW-1185">Reference proteome</keyword>
<dbReference type="EMBL" id="AAXG02000001">
    <property type="protein sequence ID" value="EDN02061.1"/>
    <property type="molecule type" value="Genomic_DNA"/>
</dbReference>